<feature type="transmembrane region" description="Helical" evidence="8">
    <location>
        <begin position="36"/>
        <end position="56"/>
    </location>
</feature>
<evidence type="ECO:0000313" key="11">
    <source>
        <dbReference type="Proteomes" id="UP000281553"/>
    </source>
</evidence>
<dbReference type="InterPro" id="IPR044880">
    <property type="entry name" value="NCX_ion-bd_dom_sf"/>
</dbReference>
<evidence type="ECO:0000256" key="4">
    <source>
        <dbReference type="ARBA" id="ARBA00022568"/>
    </source>
</evidence>
<keyword evidence="6 8" id="KW-1133">Transmembrane helix</keyword>
<reference evidence="10 11" key="1">
    <citation type="submission" date="2018-11" db="EMBL/GenBank/DDBJ databases">
        <authorList>
            <consortium name="Pathogen Informatics"/>
        </authorList>
    </citation>
    <scope>NUCLEOTIDE SEQUENCE [LARGE SCALE GENOMIC DNA]</scope>
</reference>
<sequence length="246" mass="27669">MTVRSVASVELPHYEKHPNFYKRFNYLRAKRSHYRLYGLALLLLFYFAKLLIIYTAKDVWPETGVKLSDDKGPAVSGRHLLGINPVVKPLTEFNCTPLAIENFPRDYFTQKQRRSGAVIIHILASAYMFLALAIVCDEYFIPCLEIISQVLRLQPDVAGATFMAAGSSAPELATTLVGVFIARDDIGLGAVVGSADYNVMFVISICALFSKEVIYLNWWPLVRDCSFYLLSIILLAAVIADEKVYW</sequence>
<keyword evidence="4" id="KW-0813">Transport</keyword>
<dbReference type="InterPro" id="IPR004837">
    <property type="entry name" value="NaCa_Exmemb"/>
</dbReference>
<keyword evidence="4" id="KW-0109">Calcium transport</keyword>
<keyword evidence="3" id="KW-0050">Antiport</keyword>
<evidence type="ECO:0000256" key="2">
    <source>
        <dbReference type="ARBA" id="ARBA00005364"/>
    </source>
</evidence>
<proteinExistence type="inferred from homology"/>
<dbReference type="GO" id="GO:0008273">
    <property type="term" value="F:calcium, potassium:sodium antiporter activity"/>
    <property type="evidence" value="ECO:0007669"/>
    <property type="project" value="TreeGrafter"/>
</dbReference>
<evidence type="ECO:0000256" key="1">
    <source>
        <dbReference type="ARBA" id="ARBA00004141"/>
    </source>
</evidence>
<dbReference type="GO" id="GO:0005262">
    <property type="term" value="F:calcium channel activity"/>
    <property type="evidence" value="ECO:0007669"/>
    <property type="project" value="TreeGrafter"/>
</dbReference>
<evidence type="ECO:0000259" key="9">
    <source>
        <dbReference type="Pfam" id="PF01699"/>
    </source>
</evidence>
<gene>
    <name evidence="10" type="ORF">DILT_LOCUS3077</name>
</gene>
<keyword evidence="4" id="KW-0106">Calcium</keyword>
<dbReference type="Gene3D" id="1.20.1420.30">
    <property type="entry name" value="NCX, central ion-binding region"/>
    <property type="match status" value="1"/>
</dbReference>
<name>A0A3P6SWE3_DIBLA</name>
<evidence type="ECO:0000256" key="3">
    <source>
        <dbReference type="ARBA" id="ARBA00022449"/>
    </source>
</evidence>
<evidence type="ECO:0000256" key="7">
    <source>
        <dbReference type="ARBA" id="ARBA00023136"/>
    </source>
</evidence>
<keyword evidence="7 8" id="KW-0472">Membrane</keyword>
<dbReference type="Pfam" id="PF01699">
    <property type="entry name" value="Na_Ca_ex"/>
    <property type="match status" value="1"/>
</dbReference>
<dbReference type="AlphaFoldDB" id="A0A3P6SWE3"/>
<comment type="subcellular location">
    <subcellularLocation>
        <location evidence="1">Membrane</location>
        <topology evidence="1">Multi-pass membrane protein</topology>
    </subcellularLocation>
</comment>
<dbReference type="GO" id="GO:0005886">
    <property type="term" value="C:plasma membrane"/>
    <property type="evidence" value="ECO:0007669"/>
    <property type="project" value="TreeGrafter"/>
</dbReference>
<feature type="transmembrane region" description="Helical" evidence="8">
    <location>
        <begin position="116"/>
        <end position="136"/>
    </location>
</feature>
<feature type="transmembrane region" description="Helical" evidence="8">
    <location>
        <begin position="221"/>
        <end position="240"/>
    </location>
</feature>
<dbReference type="OrthoDB" id="2127281at2759"/>
<evidence type="ECO:0000313" key="10">
    <source>
        <dbReference type="EMBL" id="VDK80152.1"/>
    </source>
</evidence>
<dbReference type="InterPro" id="IPR004481">
    <property type="entry name" value="K/Na/Ca-exchanger"/>
</dbReference>
<dbReference type="PANTHER" id="PTHR10846">
    <property type="entry name" value="SODIUM/POTASSIUM/CALCIUM EXCHANGER"/>
    <property type="match status" value="1"/>
</dbReference>
<dbReference type="GO" id="GO:0006874">
    <property type="term" value="P:intracellular calcium ion homeostasis"/>
    <property type="evidence" value="ECO:0007669"/>
    <property type="project" value="TreeGrafter"/>
</dbReference>
<evidence type="ECO:0000256" key="6">
    <source>
        <dbReference type="ARBA" id="ARBA00022989"/>
    </source>
</evidence>
<evidence type="ECO:0000256" key="5">
    <source>
        <dbReference type="ARBA" id="ARBA00022692"/>
    </source>
</evidence>
<keyword evidence="5 8" id="KW-0812">Transmembrane</keyword>
<comment type="similarity">
    <text evidence="2">Belongs to the Ca(2+):cation antiporter (CaCA) (TC 2.A.19) family. SLC24A subfamily.</text>
</comment>
<dbReference type="Proteomes" id="UP000281553">
    <property type="component" value="Unassembled WGS sequence"/>
</dbReference>
<organism evidence="10 11">
    <name type="scientific">Dibothriocephalus latus</name>
    <name type="common">Fish tapeworm</name>
    <name type="synonym">Diphyllobothrium latum</name>
    <dbReference type="NCBI Taxonomy" id="60516"/>
    <lineage>
        <taxon>Eukaryota</taxon>
        <taxon>Metazoa</taxon>
        <taxon>Spiralia</taxon>
        <taxon>Lophotrochozoa</taxon>
        <taxon>Platyhelminthes</taxon>
        <taxon>Cestoda</taxon>
        <taxon>Eucestoda</taxon>
        <taxon>Diphyllobothriidea</taxon>
        <taxon>Diphyllobothriidae</taxon>
        <taxon>Dibothriocephalus</taxon>
    </lineage>
</organism>
<keyword evidence="11" id="KW-1185">Reference proteome</keyword>
<feature type="domain" description="Sodium/calcium exchanger membrane region" evidence="9">
    <location>
        <begin position="123"/>
        <end position="240"/>
    </location>
</feature>
<keyword evidence="4" id="KW-0406">Ion transport</keyword>
<evidence type="ECO:0000256" key="8">
    <source>
        <dbReference type="SAM" id="Phobius"/>
    </source>
</evidence>
<feature type="transmembrane region" description="Helical" evidence="8">
    <location>
        <begin position="188"/>
        <end position="209"/>
    </location>
</feature>
<dbReference type="EMBL" id="UYRU01043085">
    <property type="protein sequence ID" value="VDK80152.1"/>
    <property type="molecule type" value="Genomic_DNA"/>
</dbReference>
<dbReference type="PANTHER" id="PTHR10846:SF74">
    <property type="entry name" value="SODIUM_POTASSIUM_CALCIUM EXCHANGER CG1090-RELATED"/>
    <property type="match status" value="1"/>
</dbReference>
<accession>A0A3P6SWE3</accession>
<protein>
    <recommendedName>
        <fullName evidence="9">Sodium/calcium exchanger membrane region domain-containing protein</fullName>
    </recommendedName>
</protein>